<dbReference type="InterPro" id="IPR040608">
    <property type="entry name" value="Snf8/Vps36"/>
</dbReference>
<accession>A0A0K8TR35</accession>
<dbReference type="PIRSF" id="PIRSF017215">
    <property type="entry name" value="ESCRT2_Vps22"/>
    <property type="match status" value="1"/>
</dbReference>
<evidence type="ECO:0000256" key="6">
    <source>
        <dbReference type="ARBA" id="ARBA00022490"/>
    </source>
</evidence>
<evidence type="ECO:0000256" key="10">
    <source>
        <dbReference type="PIRNR" id="PIRNR017215"/>
    </source>
</evidence>
<dbReference type="FunFam" id="1.10.10.10:FF:000397">
    <property type="entry name" value="Vacuolar-sorting protein SNF8"/>
    <property type="match status" value="1"/>
</dbReference>
<proteinExistence type="evidence at transcript level"/>
<evidence type="ECO:0000256" key="9">
    <source>
        <dbReference type="ARBA" id="ARBA00023136"/>
    </source>
</evidence>
<reference evidence="11" key="1">
    <citation type="journal article" date="2015" name="Insect Biochem. Mol. Biol.">
        <title>An insight into the sialome of the horse fly, Tabanus bromius.</title>
        <authorList>
            <person name="Ribeiro J.M."/>
            <person name="Kazimirova M."/>
            <person name="Takac P."/>
            <person name="Andersen J.F."/>
            <person name="Francischetti I.M."/>
        </authorList>
    </citation>
    <scope>NUCLEOTIDE SEQUENCE</scope>
</reference>
<keyword evidence="6" id="KW-0963">Cytoplasm</keyword>
<comment type="subunit">
    <text evidence="10">Component of the endosomal sorting complex required for transport II (ESCRT-II).</text>
</comment>
<dbReference type="Gene3D" id="1.10.10.10">
    <property type="entry name" value="Winged helix-like DNA-binding domain superfamily/Winged helix DNA-binding domain"/>
    <property type="match status" value="2"/>
</dbReference>
<dbReference type="PANTHER" id="PTHR12806:SF0">
    <property type="entry name" value="VACUOLAR-SORTING PROTEIN SNF8"/>
    <property type="match status" value="1"/>
</dbReference>
<evidence type="ECO:0000256" key="5">
    <source>
        <dbReference type="ARBA" id="ARBA00022448"/>
    </source>
</evidence>
<name>A0A0K8TR35_TABBR</name>
<dbReference type="Gene3D" id="6.10.140.180">
    <property type="match status" value="1"/>
</dbReference>
<keyword evidence="8 10" id="KW-0653">Protein transport</keyword>
<dbReference type="SUPFAM" id="SSF46785">
    <property type="entry name" value="Winged helix' DNA-binding domain"/>
    <property type="match status" value="2"/>
</dbReference>
<sequence length="248" mass="28085">MRRRPGLASVQQQQLAAERYEAKGTVLQESQLEQMVKHMDIFREKLEEFTMKHRSDIRKNTQFRRQFQQMCGAIGVDPLASRKGFWSILGMGDFYYELGVQVVEACLAANRTTGGYMELNELRQRLIAAKRNKDAVGEITNDDILMAANKLSIFGNGFTIYPIGGGKHMVQSVPRELSSDEATILKEASEKDGHATISFLVQNLGWSPVRAKQVLDKTVSEGMSWIDEQGKEPSYWFPSLFSGRRERG</sequence>
<keyword evidence="5 10" id="KW-0813">Transport</keyword>
<comment type="function">
    <text evidence="10">Component of the endosomal sorting complex required for transport II (ESCRT-II), which is required for multivesicular body (MVB) formation and sorting of endosomal cargo proteins into MVBs.</text>
</comment>
<dbReference type="GO" id="GO:0043328">
    <property type="term" value="P:protein transport to vacuole involved in ubiquitin-dependent protein catabolic process via the multivesicular body sorting pathway"/>
    <property type="evidence" value="ECO:0007669"/>
    <property type="project" value="TreeGrafter"/>
</dbReference>
<evidence type="ECO:0000256" key="2">
    <source>
        <dbReference type="ARBA" id="ARBA00004496"/>
    </source>
</evidence>
<evidence type="ECO:0000256" key="1">
    <source>
        <dbReference type="ARBA" id="ARBA00004481"/>
    </source>
</evidence>
<dbReference type="Pfam" id="PF04157">
    <property type="entry name" value="EAP30"/>
    <property type="match status" value="1"/>
</dbReference>
<evidence type="ECO:0000256" key="8">
    <source>
        <dbReference type="ARBA" id="ARBA00022927"/>
    </source>
</evidence>
<dbReference type="GO" id="GO:0000814">
    <property type="term" value="C:ESCRT II complex"/>
    <property type="evidence" value="ECO:0007669"/>
    <property type="project" value="UniProtKB-UniRule"/>
</dbReference>
<evidence type="ECO:0000256" key="3">
    <source>
        <dbReference type="ARBA" id="ARBA00009834"/>
    </source>
</evidence>
<organism evidence="11">
    <name type="scientific">Tabanus bromius</name>
    <name type="common">Band-eyed brown horse fly</name>
    <dbReference type="NCBI Taxonomy" id="304241"/>
    <lineage>
        <taxon>Eukaryota</taxon>
        <taxon>Metazoa</taxon>
        <taxon>Ecdysozoa</taxon>
        <taxon>Arthropoda</taxon>
        <taxon>Hexapoda</taxon>
        <taxon>Insecta</taxon>
        <taxon>Pterygota</taxon>
        <taxon>Neoptera</taxon>
        <taxon>Endopterygota</taxon>
        <taxon>Diptera</taxon>
        <taxon>Brachycera</taxon>
        <taxon>Tabanomorpha</taxon>
        <taxon>Tabanoidea</taxon>
        <taxon>Tabanidae</taxon>
        <taxon>Tabanus</taxon>
    </lineage>
</organism>
<evidence type="ECO:0000256" key="7">
    <source>
        <dbReference type="ARBA" id="ARBA00022753"/>
    </source>
</evidence>
<comment type="similarity">
    <text evidence="3 10">Belongs to the SNF8 family.</text>
</comment>
<dbReference type="PANTHER" id="PTHR12806">
    <property type="entry name" value="EAP30 SUBUNIT OF ELL COMPLEX"/>
    <property type="match status" value="1"/>
</dbReference>
<dbReference type="InterPro" id="IPR036388">
    <property type="entry name" value="WH-like_DNA-bd_sf"/>
</dbReference>
<dbReference type="EMBL" id="GDAI01000764">
    <property type="protein sequence ID" value="JAI16839.1"/>
    <property type="molecule type" value="mRNA"/>
</dbReference>
<dbReference type="InterPro" id="IPR036390">
    <property type="entry name" value="WH_DNA-bd_sf"/>
</dbReference>
<protein>
    <recommendedName>
        <fullName evidence="4 10">Vacuolar-sorting protein SNF8</fullName>
    </recommendedName>
</protein>
<dbReference type="AlphaFoldDB" id="A0A0K8TR35"/>
<evidence type="ECO:0000313" key="11">
    <source>
        <dbReference type="EMBL" id="JAI16839.1"/>
    </source>
</evidence>
<dbReference type="FunFam" id="1.10.10.10:FF:000085">
    <property type="entry name" value="Vacuolar-sorting protein SNF8"/>
    <property type="match status" value="1"/>
</dbReference>
<keyword evidence="9" id="KW-0472">Membrane</keyword>
<keyword evidence="7" id="KW-0967">Endosome</keyword>
<evidence type="ECO:0000256" key="4">
    <source>
        <dbReference type="ARBA" id="ARBA00017052"/>
    </source>
</evidence>
<comment type="subcellular location">
    <subcellularLocation>
        <location evidence="2">Cytoplasm</location>
    </subcellularLocation>
    <subcellularLocation>
        <location evidence="1">Endosome membrane</location>
        <topology evidence="1">Peripheral membrane protein</topology>
    </subcellularLocation>
</comment>
<dbReference type="InterPro" id="IPR016689">
    <property type="entry name" value="ESCRT-2_cplx_Snf8"/>
</dbReference>